<evidence type="ECO:0000313" key="2">
    <source>
        <dbReference type="EMBL" id="KAH3700597.1"/>
    </source>
</evidence>
<evidence type="ECO:0000256" key="1">
    <source>
        <dbReference type="SAM" id="MobiDB-lite"/>
    </source>
</evidence>
<evidence type="ECO:0000313" key="3">
    <source>
        <dbReference type="Proteomes" id="UP000828390"/>
    </source>
</evidence>
<gene>
    <name evidence="2" type="ORF">DPMN_075575</name>
</gene>
<name>A0A9D3YH28_DREPO</name>
<sequence>MFYFSVPCLPVRKKVIQPVETQPNKTVSRYGETEIRFVGRGLPQRDMYKGKQKDLNRGRPLPEVPQEELRPEAPVRIHQMHTQVATRQPEYNQLDTSMVSSKAPSVISSKPPTYRSSKPISLDFFISVPIFNETFNHSYRKKKEYVYVHGQDDEGSLYHQSLRSGSSLRDLRSSGRQNTSHYETIEAIRRPRPLSQHRPMSRNAARRPMSGSVASYNTMSSRGTYGYELETFERPVVLKKGHHQDGISLDSDDEDTR</sequence>
<feature type="region of interest" description="Disordered" evidence="1">
    <location>
        <begin position="164"/>
        <end position="217"/>
    </location>
</feature>
<reference evidence="2" key="2">
    <citation type="submission" date="2020-11" db="EMBL/GenBank/DDBJ databases">
        <authorList>
            <person name="McCartney M.A."/>
            <person name="Auch B."/>
            <person name="Kono T."/>
            <person name="Mallez S."/>
            <person name="Becker A."/>
            <person name="Gohl D.M."/>
            <person name="Silverstein K.A.T."/>
            <person name="Koren S."/>
            <person name="Bechman K.B."/>
            <person name="Herman A."/>
            <person name="Abrahante J.E."/>
            <person name="Garbe J."/>
        </authorList>
    </citation>
    <scope>NUCLEOTIDE SEQUENCE</scope>
    <source>
        <strain evidence="2">Duluth1</strain>
        <tissue evidence="2">Whole animal</tissue>
    </source>
</reference>
<comment type="caution">
    <text evidence="2">The sequence shown here is derived from an EMBL/GenBank/DDBJ whole genome shotgun (WGS) entry which is preliminary data.</text>
</comment>
<proteinExistence type="predicted"/>
<dbReference type="Proteomes" id="UP000828390">
    <property type="component" value="Unassembled WGS sequence"/>
</dbReference>
<dbReference type="EMBL" id="JAIWYP010000015">
    <property type="protein sequence ID" value="KAH3700597.1"/>
    <property type="molecule type" value="Genomic_DNA"/>
</dbReference>
<accession>A0A9D3YH28</accession>
<protein>
    <submittedName>
        <fullName evidence="2">Uncharacterized protein</fullName>
    </submittedName>
</protein>
<reference evidence="2" key="1">
    <citation type="journal article" date="2019" name="bioRxiv">
        <title>The Genome of the Zebra Mussel, Dreissena polymorpha: A Resource for Invasive Species Research.</title>
        <authorList>
            <person name="McCartney M.A."/>
            <person name="Auch B."/>
            <person name="Kono T."/>
            <person name="Mallez S."/>
            <person name="Zhang Y."/>
            <person name="Obille A."/>
            <person name="Becker A."/>
            <person name="Abrahante J.E."/>
            <person name="Garbe J."/>
            <person name="Badalamenti J.P."/>
            <person name="Herman A."/>
            <person name="Mangelson H."/>
            <person name="Liachko I."/>
            <person name="Sullivan S."/>
            <person name="Sone E.D."/>
            <person name="Koren S."/>
            <person name="Silverstein K.A.T."/>
            <person name="Beckman K.B."/>
            <person name="Gohl D.M."/>
        </authorList>
    </citation>
    <scope>NUCLEOTIDE SEQUENCE</scope>
    <source>
        <strain evidence="2">Duluth1</strain>
        <tissue evidence="2">Whole animal</tissue>
    </source>
</reference>
<organism evidence="2 3">
    <name type="scientific">Dreissena polymorpha</name>
    <name type="common">Zebra mussel</name>
    <name type="synonym">Mytilus polymorpha</name>
    <dbReference type="NCBI Taxonomy" id="45954"/>
    <lineage>
        <taxon>Eukaryota</taxon>
        <taxon>Metazoa</taxon>
        <taxon>Spiralia</taxon>
        <taxon>Lophotrochozoa</taxon>
        <taxon>Mollusca</taxon>
        <taxon>Bivalvia</taxon>
        <taxon>Autobranchia</taxon>
        <taxon>Heteroconchia</taxon>
        <taxon>Euheterodonta</taxon>
        <taxon>Imparidentia</taxon>
        <taxon>Neoheterodontei</taxon>
        <taxon>Myida</taxon>
        <taxon>Dreissenoidea</taxon>
        <taxon>Dreissenidae</taxon>
        <taxon>Dreissena</taxon>
    </lineage>
</organism>
<keyword evidence="3" id="KW-1185">Reference proteome</keyword>
<dbReference type="AlphaFoldDB" id="A0A9D3YH28"/>